<dbReference type="SUPFAM" id="SSF52266">
    <property type="entry name" value="SGNH hydrolase"/>
    <property type="match status" value="1"/>
</dbReference>
<proteinExistence type="predicted"/>
<accession>A0A1Y1I1F0</accession>
<keyword evidence="1" id="KW-0812">Transmembrane</keyword>
<keyword evidence="1" id="KW-1133">Transmembrane helix</keyword>
<sequence length="420" mass="48030">MGMRAGAISLSLVGTAGLVMFFVGFLSCDSIYSRDSVLLPTWLGRIGATSQAPNRFALGRALGSPTSNVVEQDACLVPCDILQLANLTSLDQVQKVNCNLEFSSVADLGSFLAERKGQAWLHVMGDSLLRYQFASMVEDLSSDTAPDFVSGICCRSSDPRNGTGLERGACKTWTLVDQDWDPRRTRELVKENLEEGGFDFCMTYFGVQFILQVLSYNEYFFQQDSIQPLAVIYNMGLHHIMYGQGQLFYEKDLEKLTIQVTQILEQQNASLAVSGTKGLHLTKFIYHTMTAYDEEIFQYVDPNRRNERTDLFVKVQERHFAVNKVWKVVDAYRLTKYLDRRHTWLQVTPGDGIHPAKPFYQIMALLDLNYIVRDLESFCTKVDDLEYKEFLIDHEDTELAENMRQRHGWGLYSNFARRRR</sequence>
<dbReference type="EMBL" id="DF237044">
    <property type="protein sequence ID" value="GAQ81948.1"/>
    <property type="molecule type" value="Genomic_DNA"/>
</dbReference>
<name>A0A1Y1I1F0_KLENI</name>
<evidence type="ECO:0000313" key="3">
    <source>
        <dbReference type="Proteomes" id="UP000054558"/>
    </source>
</evidence>
<gene>
    <name evidence="2" type="ORF">KFL_000950240</name>
</gene>
<dbReference type="PROSITE" id="PS51257">
    <property type="entry name" value="PROKAR_LIPOPROTEIN"/>
    <property type="match status" value="1"/>
</dbReference>
<keyword evidence="1" id="KW-0472">Membrane</keyword>
<reference evidence="2 3" key="1">
    <citation type="journal article" date="2014" name="Nat. Commun.">
        <title>Klebsormidium flaccidum genome reveals primary factors for plant terrestrial adaptation.</title>
        <authorList>
            <person name="Hori K."/>
            <person name="Maruyama F."/>
            <person name="Fujisawa T."/>
            <person name="Togashi T."/>
            <person name="Yamamoto N."/>
            <person name="Seo M."/>
            <person name="Sato S."/>
            <person name="Yamada T."/>
            <person name="Mori H."/>
            <person name="Tajima N."/>
            <person name="Moriyama T."/>
            <person name="Ikeuchi M."/>
            <person name="Watanabe M."/>
            <person name="Wada H."/>
            <person name="Kobayashi K."/>
            <person name="Saito M."/>
            <person name="Masuda T."/>
            <person name="Sasaki-Sekimoto Y."/>
            <person name="Mashiguchi K."/>
            <person name="Awai K."/>
            <person name="Shimojima M."/>
            <person name="Masuda S."/>
            <person name="Iwai M."/>
            <person name="Nobusawa T."/>
            <person name="Narise T."/>
            <person name="Kondo S."/>
            <person name="Saito H."/>
            <person name="Sato R."/>
            <person name="Murakawa M."/>
            <person name="Ihara Y."/>
            <person name="Oshima-Yamada Y."/>
            <person name="Ohtaka K."/>
            <person name="Satoh M."/>
            <person name="Sonobe K."/>
            <person name="Ishii M."/>
            <person name="Ohtani R."/>
            <person name="Kanamori-Sato M."/>
            <person name="Honoki R."/>
            <person name="Miyazaki D."/>
            <person name="Mochizuki H."/>
            <person name="Umetsu J."/>
            <person name="Higashi K."/>
            <person name="Shibata D."/>
            <person name="Kamiya Y."/>
            <person name="Sato N."/>
            <person name="Nakamura Y."/>
            <person name="Tabata S."/>
            <person name="Ida S."/>
            <person name="Kurokawa K."/>
            <person name="Ohta H."/>
        </authorList>
    </citation>
    <scope>NUCLEOTIDE SEQUENCE [LARGE SCALE GENOMIC DNA]</scope>
    <source>
        <strain evidence="2 3">NIES-2285</strain>
    </source>
</reference>
<dbReference type="AlphaFoldDB" id="A0A1Y1I1F0"/>
<organism evidence="2 3">
    <name type="scientific">Klebsormidium nitens</name>
    <name type="common">Green alga</name>
    <name type="synonym">Ulothrix nitens</name>
    <dbReference type="NCBI Taxonomy" id="105231"/>
    <lineage>
        <taxon>Eukaryota</taxon>
        <taxon>Viridiplantae</taxon>
        <taxon>Streptophyta</taxon>
        <taxon>Klebsormidiophyceae</taxon>
        <taxon>Klebsormidiales</taxon>
        <taxon>Klebsormidiaceae</taxon>
        <taxon>Klebsormidium</taxon>
    </lineage>
</organism>
<keyword evidence="3" id="KW-1185">Reference proteome</keyword>
<dbReference type="Proteomes" id="UP000054558">
    <property type="component" value="Unassembled WGS sequence"/>
</dbReference>
<protein>
    <submittedName>
        <fullName evidence="2">Uncharacterized protein</fullName>
    </submittedName>
</protein>
<evidence type="ECO:0000313" key="2">
    <source>
        <dbReference type="EMBL" id="GAQ81948.1"/>
    </source>
</evidence>
<feature type="transmembrane region" description="Helical" evidence="1">
    <location>
        <begin position="7"/>
        <end position="26"/>
    </location>
</feature>
<evidence type="ECO:0000256" key="1">
    <source>
        <dbReference type="SAM" id="Phobius"/>
    </source>
</evidence>